<dbReference type="SMART" id="SM00212">
    <property type="entry name" value="UBCc"/>
    <property type="match status" value="1"/>
</dbReference>
<organism evidence="5 6">
    <name type="scientific">Gossypium arboreum</name>
    <name type="common">Tree cotton</name>
    <name type="synonym">Gossypium nanking</name>
    <dbReference type="NCBI Taxonomy" id="29729"/>
    <lineage>
        <taxon>Eukaryota</taxon>
        <taxon>Viridiplantae</taxon>
        <taxon>Streptophyta</taxon>
        <taxon>Embryophyta</taxon>
        <taxon>Tracheophyta</taxon>
        <taxon>Spermatophyta</taxon>
        <taxon>Magnoliopsida</taxon>
        <taxon>eudicotyledons</taxon>
        <taxon>Gunneridae</taxon>
        <taxon>Pentapetalae</taxon>
        <taxon>rosids</taxon>
        <taxon>malvids</taxon>
        <taxon>Malvales</taxon>
        <taxon>Malvaceae</taxon>
        <taxon>Malvoideae</taxon>
        <taxon>Gossypium</taxon>
    </lineage>
</organism>
<name>A0ABR0QZX9_GOSAR</name>
<sequence>MVDQVPSRENGSFDPDLLQPSTLKLPTVVTTPATREAVEPDRTISLVEKDTFLFGMSSTKPLPPSPPPSTHRAYYNTRNSKKRLLSSTASSGFFMDPEVIEIPPPVPYSFKSNKKKQVVIHEVIDVDNDGDSSDIVILDERVDVRNKGKAVKGSSGIYNAIQAEDFVAKSPASLNKIEPSKHSTQGSHNIYNLDCDLTYDDDFFDNYYGNDFMDVDEYAMLQAHFDNVDIPAGVEASIPWFADFSERKKDTSHVNTQSSVNTSHSKTQLSANGNDQSLSSWLSEPAHMKKAALVSSSSFHNPADPVSHSPGEVIVPSTLLFPQGSQSKKSATSQLKLSSQSLPFWNSFQPYQVGGSNNGSNGSHSDSMMLPHAVNPTYLGHFSSAANKQIGAGSLNSNFPTPIDLNHTVVAEPSMPWWPPPMKPKYNFNKHNNYASFPDPVDGVYITPQEVADIRNQKNVNEEDILSKFQLFKQFDTVEDFSDHHYASGGASMKQPPKNWAKKIQEEWRILEKDLPDTIFVRVYESRMDLLRAVIIGAEGTPYHDGLFFFDVFFPASYPKGPPQVYYHSGGLRLNPNLYSCGKVCLSLLNTWSGNKNEKWIPGMSTMLQVLVSIQALILNQDPYFNEPGWAHHRGTPQGELLSRQYNEDTFILSLKTMIYSMRRPPKHFEDFVVGHFYRRAQDILVACKAYMDGAQVGCLVKGGVQDVDEGDKSCSQKFKNSVSGCVNMLVKEFTVLGVKDCEKFLIVPKCQNNRVDSIPKVPVS</sequence>
<dbReference type="EMBL" id="JARKNE010000001">
    <property type="protein sequence ID" value="KAK5844536.1"/>
    <property type="molecule type" value="Genomic_DNA"/>
</dbReference>
<gene>
    <name evidence="5" type="ORF">PVK06_000676</name>
</gene>
<dbReference type="Gene3D" id="3.10.110.10">
    <property type="entry name" value="Ubiquitin Conjugating Enzyme"/>
    <property type="match status" value="1"/>
</dbReference>
<keyword evidence="2" id="KW-0833">Ubl conjugation pathway</keyword>
<dbReference type="InterPro" id="IPR000608">
    <property type="entry name" value="UBC"/>
</dbReference>
<evidence type="ECO:0000313" key="5">
    <source>
        <dbReference type="EMBL" id="KAK5844536.1"/>
    </source>
</evidence>
<evidence type="ECO:0000259" key="4">
    <source>
        <dbReference type="PROSITE" id="PS50127"/>
    </source>
</evidence>
<dbReference type="CDD" id="cd23837">
    <property type="entry name" value="UBCc_UBE2O"/>
    <property type="match status" value="1"/>
</dbReference>
<dbReference type="Proteomes" id="UP001358586">
    <property type="component" value="Chromosome 1"/>
</dbReference>
<feature type="domain" description="UBC core" evidence="4">
    <location>
        <begin position="499"/>
        <end position="659"/>
    </location>
</feature>
<reference evidence="5 6" key="1">
    <citation type="submission" date="2023-03" db="EMBL/GenBank/DDBJ databases">
        <title>WGS of Gossypium arboreum.</title>
        <authorList>
            <person name="Yu D."/>
        </authorList>
    </citation>
    <scope>NUCLEOTIDE SEQUENCE [LARGE SCALE GENOMIC DNA]</scope>
    <source>
        <tissue evidence="5">Leaf</tissue>
    </source>
</reference>
<evidence type="ECO:0000256" key="2">
    <source>
        <dbReference type="ARBA" id="ARBA00022786"/>
    </source>
</evidence>
<dbReference type="PANTHER" id="PTHR46116">
    <property type="entry name" value="(E3-INDEPENDENT) E2 UBIQUITIN-CONJUGATING ENZYME"/>
    <property type="match status" value="1"/>
</dbReference>
<keyword evidence="1" id="KW-0808">Transferase</keyword>
<feature type="compositionally biased region" description="Polar residues" evidence="3">
    <location>
        <begin position="253"/>
        <end position="276"/>
    </location>
</feature>
<dbReference type="Pfam" id="PF00179">
    <property type="entry name" value="UQ_con"/>
    <property type="match status" value="1"/>
</dbReference>
<protein>
    <recommendedName>
        <fullName evidence="4">UBC core domain-containing protein</fullName>
    </recommendedName>
</protein>
<feature type="region of interest" description="Disordered" evidence="3">
    <location>
        <begin position="1"/>
        <end position="20"/>
    </location>
</feature>
<dbReference type="InterPro" id="IPR016135">
    <property type="entry name" value="UBQ-conjugating_enzyme/RWD"/>
</dbReference>
<keyword evidence="6" id="KW-1185">Reference proteome</keyword>
<dbReference type="PANTHER" id="PTHR46116:SF41">
    <property type="entry name" value="UBIQUITIN-CONJUGATING ENZYME E2 25-RELATED"/>
    <property type="match status" value="1"/>
</dbReference>
<feature type="region of interest" description="Disordered" evidence="3">
    <location>
        <begin position="252"/>
        <end position="276"/>
    </location>
</feature>
<proteinExistence type="predicted"/>
<evidence type="ECO:0000256" key="3">
    <source>
        <dbReference type="SAM" id="MobiDB-lite"/>
    </source>
</evidence>
<dbReference type="PROSITE" id="PS50127">
    <property type="entry name" value="UBC_2"/>
    <property type="match status" value="1"/>
</dbReference>
<comment type="caution">
    <text evidence="5">The sequence shown here is derived from an EMBL/GenBank/DDBJ whole genome shotgun (WGS) entry which is preliminary data.</text>
</comment>
<evidence type="ECO:0000256" key="1">
    <source>
        <dbReference type="ARBA" id="ARBA00022679"/>
    </source>
</evidence>
<accession>A0ABR0QZX9</accession>
<dbReference type="SUPFAM" id="SSF54495">
    <property type="entry name" value="UBC-like"/>
    <property type="match status" value="1"/>
</dbReference>
<evidence type="ECO:0000313" key="6">
    <source>
        <dbReference type="Proteomes" id="UP001358586"/>
    </source>
</evidence>